<evidence type="ECO:0000313" key="2">
    <source>
        <dbReference type="Proteomes" id="UP000266272"/>
    </source>
</evidence>
<reference evidence="1 2" key="1">
    <citation type="journal article" date="2018" name="PLoS Pathog.">
        <title>Evolution of structural diversity of trichothecenes, a family of toxins produced by plant pathogenic and entomopathogenic fungi.</title>
        <authorList>
            <person name="Proctor R.H."/>
            <person name="McCormick S.P."/>
            <person name="Kim H.S."/>
            <person name="Cardoza R.E."/>
            <person name="Stanley A.M."/>
            <person name="Lindo L."/>
            <person name="Kelly A."/>
            <person name="Brown D.W."/>
            <person name="Lee T."/>
            <person name="Vaughan M.M."/>
            <person name="Alexander N.J."/>
            <person name="Busman M."/>
            <person name="Gutierrez S."/>
        </authorList>
    </citation>
    <scope>NUCLEOTIDE SEQUENCE [LARGE SCALE GENOMIC DNA]</scope>
    <source>
        <strain evidence="1 2">IBT 40837</strain>
    </source>
</reference>
<sequence>MSCKGDNYAEWRAAWMIAFRFAELWDVITDGKPPAIAESATAEQIADSAQWRKNDNKAMVIIMSAVHPDIVMLVTTAASAHQAWTTLQDRYDRDTAHSTIQQFRQLTSMRYNEDDDLMQHLDTFHRAHNLL</sequence>
<protein>
    <submittedName>
        <fullName evidence="1">Retrovirus-related pol poly from transposon tnt 1-94</fullName>
    </submittedName>
</protein>
<comment type="caution">
    <text evidence="1">The sequence shown here is derived from an EMBL/GenBank/DDBJ whole genome shotgun (WGS) entry which is preliminary data.</text>
</comment>
<dbReference type="AlphaFoldDB" id="A0A395N878"/>
<dbReference type="EMBL" id="PXOA01000886">
    <property type="protein sequence ID" value="RFU72330.1"/>
    <property type="molecule type" value="Genomic_DNA"/>
</dbReference>
<keyword evidence="2" id="KW-1185">Reference proteome</keyword>
<organism evidence="1 2">
    <name type="scientific">Trichoderma arundinaceum</name>
    <dbReference type="NCBI Taxonomy" id="490622"/>
    <lineage>
        <taxon>Eukaryota</taxon>
        <taxon>Fungi</taxon>
        <taxon>Dikarya</taxon>
        <taxon>Ascomycota</taxon>
        <taxon>Pezizomycotina</taxon>
        <taxon>Sordariomycetes</taxon>
        <taxon>Hypocreomycetidae</taxon>
        <taxon>Hypocreales</taxon>
        <taxon>Hypocreaceae</taxon>
        <taxon>Trichoderma</taxon>
    </lineage>
</organism>
<accession>A0A395N878</accession>
<proteinExistence type="predicted"/>
<evidence type="ECO:0000313" key="1">
    <source>
        <dbReference type="EMBL" id="RFU72330.1"/>
    </source>
</evidence>
<gene>
    <name evidence="1" type="ORF">TARUN_9929</name>
</gene>
<dbReference type="Proteomes" id="UP000266272">
    <property type="component" value="Unassembled WGS sequence"/>
</dbReference>
<dbReference type="Pfam" id="PF14223">
    <property type="entry name" value="Retrotran_gag_2"/>
    <property type="match status" value="1"/>
</dbReference>
<dbReference type="OrthoDB" id="3740850at2759"/>
<name>A0A395N878_TRIAR</name>